<evidence type="ECO:0000256" key="5">
    <source>
        <dbReference type="SAM" id="MobiDB-lite"/>
    </source>
</evidence>
<dbReference type="NCBIfam" id="TIGR00815">
    <property type="entry name" value="sulP"/>
    <property type="match status" value="1"/>
</dbReference>
<dbReference type="CDD" id="cd07042">
    <property type="entry name" value="STAS_SulP_like_sulfate_transporter"/>
    <property type="match status" value="1"/>
</dbReference>
<feature type="compositionally biased region" description="Polar residues" evidence="5">
    <location>
        <begin position="569"/>
        <end position="578"/>
    </location>
</feature>
<dbReference type="InterPro" id="IPR001902">
    <property type="entry name" value="SLC26A/SulP_fam"/>
</dbReference>
<evidence type="ECO:0000256" key="1">
    <source>
        <dbReference type="ARBA" id="ARBA00004141"/>
    </source>
</evidence>
<keyword evidence="2 6" id="KW-0812">Transmembrane</keyword>
<evidence type="ECO:0000256" key="3">
    <source>
        <dbReference type="ARBA" id="ARBA00022989"/>
    </source>
</evidence>
<dbReference type="Gene3D" id="3.30.750.24">
    <property type="entry name" value="STAS domain"/>
    <property type="match status" value="1"/>
</dbReference>
<feature type="transmembrane region" description="Helical" evidence="6">
    <location>
        <begin position="428"/>
        <end position="445"/>
    </location>
</feature>
<dbReference type="Pfam" id="PF00916">
    <property type="entry name" value="Sulfate_transp"/>
    <property type="match status" value="1"/>
</dbReference>
<feature type="transmembrane region" description="Helical" evidence="6">
    <location>
        <begin position="133"/>
        <end position="155"/>
    </location>
</feature>
<dbReference type="SUPFAM" id="SSF52091">
    <property type="entry name" value="SpoIIaa-like"/>
    <property type="match status" value="1"/>
</dbReference>
<feature type="compositionally biased region" description="Basic and acidic residues" evidence="5">
    <location>
        <begin position="579"/>
        <end position="588"/>
    </location>
</feature>
<dbReference type="InterPro" id="IPR011547">
    <property type="entry name" value="SLC26A/SulP_dom"/>
</dbReference>
<feature type="transmembrane region" description="Helical" evidence="6">
    <location>
        <begin position="338"/>
        <end position="361"/>
    </location>
</feature>
<feature type="transmembrane region" description="Helical" evidence="6">
    <location>
        <begin position="243"/>
        <end position="266"/>
    </location>
</feature>
<name>A0ABP9YS20_9FUNG</name>
<keyword evidence="4 6" id="KW-0472">Membrane</keyword>
<evidence type="ECO:0000313" key="9">
    <source>
        <dbReference type="Proteomes" id="UP001473302"/>
    </source>
</evidence>
<keyword evidence="3 6" id="KW-1133">Transmembrane helix</keyword>
<sequence>MQDYSPLTYKQCIKKEIHTFPITLKNYIFGLLPIFQWIHRYNFSCFTDWLLQDAIAGITVGMLIVPQGIAYAKIANLDPQYGLYTSFVGVTLYCFFGTSKDISIGPITVVSLLVGQAISKVTEQHPDISGPEIAACLSLFAGMVTLVIGLIRVGILVDFISEPAIAGYMTGSAITISLGQLPKVFGIHVDTHQAPYLIVYSFFKHLNETKLDAAFGLTALVVLYAIKLGGIRLSNRVPALKKALFFLGIMRSGLVVIIGTLISYFINVHRKSNPVISIIEQVPAGFDAMGAASLNMTVLKEASGVLPSIILIMILEHVSVAKSFGRMSNYVIDPNQEILAIGISNIVGSFFGAYPCTGAFSRTAVMARSGAKTPMAGVFSGAVVVLALYVLTPAFYYIPESVLGSVVIHAVIDLVSGPKFMKELWRSSILEFFIFVIAVVVTCFIDVETGIYASVGLSLLLMLLRLARPTVSSLGRVKLNSKRAYSSSSNSSGHGYLERSTTSTTDALKDIYSIDKQDRYIYVEETDSHYTRLMDPLPPGVVVIRLSSSILYPNANYVSERITDIVRSRTQTGASSTNQEDRTWNHPSSKEDLLHRLVTKPYLDSIVLDFSAVDKLDATAIHILHSIQQAMDQYAAKTVEWHFCHINSIQVRQLLIQAGFGTIGGAESQSSGLKILNKTDEEVPNYGISDRSMQTINSLRDPMITMDDNFYSCYTAPKDCEYQSIVTLLPSDKYPAFHWDVEAAVYSISQSRQSEEVKRPSSITVTTY</sequence>
<feature type="transmembrane region" description="Helical" evidence="6">
    <location>
        <begin position="20"/>
        <end position="38"/>
    </location>
</feature>
<dbReference type="Proteomes" id="UP001473302">
    <property type="component" value="Unassembled WGS sequence"/>
</dbReference>
<evidence type="ECO:0000313" key="8">
    <source>
        <dbReference type="EMBL" id="GAA5809666.1"/>
    </source>
</evidence>
<dbReference type="PROSITE" id="PS50801">
    <property type="entry name" value="STAS"/>
    <property type="match status" value="1"/>
</dbReference>
<comment type="caution">
    <text evidence="8">The sequence shown here is derived from an EMBL/GenBank/DDBJ whole genome shotgun (WGS) entry which is preliminary data.</text>
</comment>
<proteinExistence type="predicted"/>
<evidence type="ECO:0000256" key="2">
    <source>
        <dbReference type="ARBA" id="ARBA00022692"/>
    </source>
</evidence>
<dbReference type="Pfam" id="PF01740">
    <property type="entry name" value="STAS"/>
    <property type="match status" value="1"/>
</dbReference>
<dbReference type="InterPro" id="IPR036513">
    <property type="entry name" value="STAS_dom_sf"/>
</dbReference>
<comment type="subcellular location">
    <subcellularLocation>
        <location evidence="1">Membrane</location>
        <topology evidence="1">Multi-pass membrane protein</topology>
    </subcellularLocation>
</comment>
<feature type="region of interest" description="Disordered" evidence="5">
    <location>
        <begin position="569"/>
        <end position="588"/>
    </location>
</feature>
<dbReference type="PANTHER" id="PTHR11814">
    <property type="entry name" value="SULFATE TRANSPORTER"/>
    <property type="match status" value="1"/>
</dbReference>
<feature type="domain" description="STAS" evidence="7">
    <location>
        <begin position="539"/>
        <end position="686"/>
    </location>
</feature>
<evidence type="ECO:0000256" key="4">
    <source>
        <dbReference type="ARBA" id="ARBA00023136"/>
    </source>
</evidence>
<evidence type="ECO:0000256" key="6">
    <source>
        <dbReference type="SAM" id="Phobius"/>
    </source>
</evidence>
<feature type="transmembrane region" description="Helical" evidence="6">
    <location>
        <begin position="50"/>
        <end position="69"/>
    </location>
</feature>
<gene>
    <name evidence="8" type="ORF">MFLAVUS_003078</name>
</gene>
<dbReference type="InterPro" id="IPR002645">
    <property type="entry name" value="STAS_dom"/>
</dbReference>
<keyword evidence="9" id="KW-1185">Reference proteome</keyword>
<protein>
    <recommendedName>
        <fullName evidence="7">STAS domain-containing protein</fullName>
    </recommendedName>
</protein>
<organism evidence="8 9">
    <name type="scientific">Mucor flavus</name>
    <dbReference type="NCBI Taxonomy" id="439312"/>
    <lineage>
        <taxon>Eukaryota</taxon>
        <taxon>Fungi</taxon>
        <taxon>Fungi incertae sedis</taxon>
        <taxon>Mucoromycota</taxon>
        <taxon>Mucoromycotina</taxon>
        <taxon>Mucoromycetes</taxon>
        <taxon>Mucorales</taxon>
        <taxon>Mucorineae</taxon>
        <taxon>Mucoraceae</taxon>
        <taxon>Mucor</taxon>
    </lineage>
</organism>
<accession>A0ABP9YS20</accession>
<feature type="transmembrane region" description="Helical" evidence="6">
    <location>
        <begin position="213"/>
        <end position="231"/>
    </location>
</feature>
<reference evidence="8 9" key="1">
    <citation type="submission" date="2024-04" db="EMBL/GenBank/DDBJ databases">
        <title>genome sequences of Mucor flavus KT1a and Helicostylum pulchrum KT1b strains isolated from the surface of a dry-aged beef.</title>
        <authorList>
            <person name="Toyotome T."/>
            <person name="Hosono M."/>
            <person name="Torimaru M."/>
            <person name="Fukuda K."/>
            <person name="Mikami N."/>
        </authorList>
    </citation>
    <scope>NUCLEOTIDE SEQUENCE [LARGE SCALE GENOMIC DNA]</scope>
    <source>
        <strain evidence="8 9">KT1a</strain>
    </source>
</reference>
<evidence type="ECO:0000259" key="7">
    <source>
        <dbReference type="PROSITE" id="PS50801"/>
    </source>
</evidence>
<feature type="transmembrane region" description="Helical" evidence="6">
    <location>
        <begin position="373"/>
        <end position="391"/>
    </location>
</feature>
<dbReference type="EMBL" id="BAABUK010000005">
    <property type="protein sequence ID" value="GAA5809666.1"/>
    <property type="molecule type" value="Genomic_DNA"/>
</dbReference>